<gene>
    <name evidence="1" type="ORF">PM006_20780</name>
</gene>
<reference evidence="1" key="1">
    <citation type="submission" date="2023-01" db="EMBL/GenBank/DDBJ databases">
        <title>Human gut microbiome strain richness.</title>
        <authorList>
            <person name="Chen-Liaw A."/>
        </authorList>
    </citation>
    <scope>NUCLEOTIDE SEQUENCE</scope>
    <source>
        <strain evidence="1">B1_m1001713B170214d0_201011</strain>
    </source>
</reference>
<evidence type="ECO:0000313" key="1">
    <source>
        <dbReference type="EMBL" id="MDB2002642.1"/>
    </source>
</evidence>
<comment type="caution">
    <text evidence="1">The sequence shown here is derived from an EMBL/GenBank/DDBJ whole genome shotgun (WGS) entry which is preliminary data.</text>
</comment>
<organism evidence="1 2">
    <name type="scientific">Clostridium symbiosum</name>
    <name type="common">Bacteroides symbiosus</name>
    <dbReference type="NCBI Taxonomy" id="1512"/>
    <lineage>
        <taxon>Bacteria</taxon>
        <taxon>Bacillati</taxon>
        <taxon>Bacillota</taxon>
        <taxon>Clostridia</taxon>
        <taxon>Lachnospirales</taxon>
        <taxon>Lachnospiraceae</taxon>
        <taxon>Otoolea</taxon>
    </lineage>
</organism>
<protein>
    <recommendedName>
        <fullName evidence="3">HNH endonuclease</fullName>
    </recommendedName>
</protein>
<proteinExistence type="predicted"/>
<dbReference type="EMBL" id="JAQLGM010000084">
    <property type="protein sequence ID" value="MDB2002642.1"/>
    <property type="molecule type" value="Genomic_DNA"/>
</dbReference>
<evidence type="ECO:0000313" key="2">
    <source>
        <dbReference type="Proteomes" id="UP001300871"/>
    </source>
</evidence>
<dbReference type="RefSeq" id="WP_144233073.1">
    <property type="nucleotide sequence ID" value="NZ_CABHNX010000131.1"/>
</dbReference>
<accession>A0AAW6B0S5</accession>
<name>A0AAW6B0S5_CLOSY</name>
<dbReference type="AlphaFoldDB" id="A0AAW6B0S5"/>
<dbReference type="Proteomes" id="UP001300871">
    <property type="component" value="Unassembled WGS sequence"/>
</dbReference>
<sequence length="73" mass="8356">MGRMYGTCSECANRQQGKRYWGNHFGPGCTAELDGVHPLGWGHQEEDEEPERNERGMIVCKPCYYFRAAGEEE</sequence>
<evidence type="ECO:0008006" key="3">
    <source>
        <dbReference type="Google" id="ProtNLM"/>
    </source>
</evidence>